<gene>
    <name evidence="1" type="ORF">MD483_22725</name>
</gene>
<dbReference type="AlphaFoldDB" id="A0A9X3HUG2"/>
<dbReference type="EMBL" id="JAKRRX010000309">
    <property type="protein sequence ID" value="MCW8336626.1"/>
    <property type="molecule type" value="Genomic_DNA"/>
</dbReference>
<evidence type="ECO:0000313" key="1">
    <source>
        <dbReference type="EMBL" id="MCW8336626.1"/>
    </source>
</evidence>
<comment type="caution">
    <text evidence="1">The sequence shown here is derived from an EMBL/GenBank/DDBJ whole genome shotgun (WGS) entry which is preliminary data.</text>
</comment>
<sequence length="76" mass="8475">SNSLSEDWHFHASVDVGLGSDTDFTSSVLTGVRYQINSWSDLNLAYKSTWVDYDNGDVFAYNTASQGFLVGWAIQF</sequence>
<proteinExistence type="predicted"/>
<reference evidence="1" key="1">
    <citation type="submission" date="2022-02" db="EMBL/GenBank/DDBJ databases">
        <title>Vibrio sp. nov., a new bacterium isolated from Bohai sea, China.</title>
        <authorList>
            <person name="Yuan Y."/>
        </authorList>
    </citation>
    <scope>NUCLEOTIDE SEQUENCE</scope>
    <source>
        <strain evidence="1">DBSS07</strain>
    </source>
</reference>
<organism evidence="1 2">
    <name type="scientific">Vibrio paucivorans</name>
    <dbReference type="NCBI Taxonomy" id="2829489"/>
    <lineage>
        <taxon>Bacteria</taxon>
        <taxon>Pseudomonadati</taxon>
        <taxon>Pseudomonadota</taxon>
        <taxon>Gammaproteobacteria</taxon>
        <taxon>Vibrionales</taxon>
        <taxon>Vibrionaceae</taxon>
        <taxon>Vibrio</taxon>
    </lineage>
</organism>
<feature type="non-terminal residue" evidence="1">
    <location>
        <position position="1"/>
    </location>
</feature>
<protein>
    <submittedName>
        <fullName evidence="1">Uncharacterized protein</fullName>
    </submittedName>
</protein>
<name>A0A9X3HUG2_9VIBR</name>
<keyword evidence="2" id="KW-1185">Reference proteome</keyword>
<evidence type="ECO:0000313" key="2">
    <source>
        <dbReference type="Proteomes" id="UP001155586"/>
    </source>
</evidence>
<accession>A0A9X3HUG2</accession>
<dbReference type="Proteomes" id="UP001155586">
    <property type="component" value="Unassembled WGS sequence"/>
</dbReference>